<protein>
    <submittedName>
        <fullName evidence="1">Uncharacterized protein</fullName>
    </submittedName>
</protein>
<keyword evidence="2" id="KW-1185">Reference proteome</keyword>
<dbReference type="AlphaFoldDB" id="A0A1I1BLY4"/>
<gene>
    <name evidence="1" type="ORF">SAMN05216266_11428</name>
</gene>
<dbReference type="EMBL" id="FOKG01000014">
    <property type="protein sequence ID" value="SFB49403.1"/>
    <property type="molecule type" value="Genomic_DNA"/>
</dbReference>
<reference evidence="2" key="1">
    <citation type="submission" date="2016-10" db="EMBL/GenBank/DDBJ databases">
        <authorList>
            <person name="Varghese N."/>
            <person name="Submissions S."/>
        </authorList>
    </citation>
    <scope>NUCLEOTIDE SEQUENCE [LARGE SCALE GENOMIC DNA]</scope>
    <source>
        <strain evidence="2">CGMCC 4.3568</strain>
    </source>
</reference>
<organism evidence="1 2">
    <name type="scientific">Amycolatopsis marina</name>
    <dbReference type="NCBI Taxonomy" id="490629"/>
    <lineage>
        <taxon>Bacteria</taxon>
        <taxon>Bacillati</taxon>
        <taxon>Actinomycetota</taxon>
        <taxon>Actinomycetes</taxon>
        <taxon>Pseudonocardiales</taxon>
        <taxon>Pseudonocardiaceae</taxon>
        <taxon>Amycolatopsis</taxon>
    </lineage>
</organism>
<accession>A0A1I1BLY4</accession>
<evidence type="ECO:0000313" key="2">
    <source>
        <dbReference type="Proteomes" id="UP000243799"/>
    </source>
</evidence>
<dbReference type="Proteomes" id="UP000243799">
    <property type="component" value="Unassembled WGS sequence"/>
</dbReference>
<name>A0A1I1BLY4_9PSEU</name>
<evidence type="ECO:0000313" key="1">
    <source>
        <dbReference type="EMBL" id="SFB49403.1"/>
    </source>
</evidence>
<sequence>MKPYERPVSLARVRMLAPLSYFFFRSAPIRVRAGPVIRFPFLTFVICDMISGLPSQAFPFVVRPKTRRSTARSAGN</sequence>
<proteinExistence type="predicted"/>